<dbReference type="Proteomes" id="UP001209229">
    <property type="component" value="Unassembled WGS sequence"/>
</dbReference>
<reference evidence="1" key="1">
    <citation type="submission" date="2022-10" db="EMBL/GenBank/DDBJ databases">
        <authorList>
            <person name="Yu W.X."/>
        </authorList>
    </citation>
    <scope>NUCLEOTIDE SEQUENCE</scope>
    <source>
        <strain evidence="1">AAT</strain>
    </source>
</reference>
<sequence length="67" mass="7988">MARNKLYDNQVFKSNETHKINYFAHLYGKDENVKRFLKRNCAQGTIENKTHMELFMLIEKELGIPMP</sequence>
<accession>A0AAE3M247</accession>
<evidence type="ECO:0000313" key="1">
    <source>
        <dbReference type="EMBL" id="MCW3785891.1"/>
    </source>
</evidence>
<evidence type="ECO:0000313" key="2">
    <source>
        <dbReference type="Proteomes" id="UP001209229"/>
    </source>
</evidence>
<dbReference type="RefSeq" id="WP_301189462.1">
    <property type="nucleotide sequence ID" value="NZ_JAPDPJ010000007.1"/>
</dbReference>
<dbReference type="AlphaFoldDB" id="A0AAE3M247"/>
<name>A0AAE3M247_9BACT</name>
<protein>
    <submittedName>
        <fullName evidence="1">Uncharacterized protein</fullName>
    </submittedName>
</protein>
<proteinExistence type="predicted"/>
<dbReference type="EMBL" id="JAPDPJ010000007">
    <property type="protein sequence ID" value="MCW3785891.1"/>
    <property type="molecule type" value="Genomic_DNA"/>
</dbReference>
<keyword evidence="2" id="KW-1185">Reference proteome</keyword>
<gene>
    <name evidence="1" type="ORF">OM075_05400</name>
</gene>
<comment type="caution">
    <text evidence="1">The sequence shown here is derived from an EMBL/GenBank/DDBJ whole genome shotgun (WGS) entry which is preliminary data.</text>
</comment>
<organism evidence="1 2">
    <name type="scientific">Plebeiibacterium sediminum</name>
    <dbReference type="NCBI Taxonomy" id="2992112"/>
    <lineage>
        <taxon>Bacteria</taxon>
        <taxon>Pseudomonadati</taxon>
        <taxon>Bacteroidota</taxon>
        <taxon>Bacteroidia</taxon>
        <taxon>Marinilabiliales</taxon>
        <taxon>Marinilabiliaceae</taxon>
        <taxon>Plebeiibacterium</taxon>
    </lineage>
</organism>